<dbReference type="Gene3D" id="2.30.29.30">
    <property type="entry name" value="Pleckstrin-homology domain (PH domain)/Phosphotyrosine-binding domain (PTB)"/>
    <property type="match status" value="1"/>
</dbReference>
<evidence type="ECO:0000313" key="10">
    <source>
        <dbReference type="EMBL" id="CAD5115634.1"/>
    </source>
</evidence>
<feature type="domain" description="Myotubularin phosphatase" evidence="9">
    <location>
        <begin position="160"/>
        <end position="542"/>
    </location>
</feature>
<evidence type="ECO:0000259" key="8">
    <source>
        <dbReference type="PROSITE" id="PS50056"/>
    </source>
</evidence>
<feature type="binding site" evidence="7">
    <location>
        <begin position="379"/>
        <end position="385"/>
    </location>
    <ligand>
        <name>substrate</name>
    </ligand>
</feature>
<keyword evidence="5" id="KW-0443">Lipid metabolism</keyword>
<dbReference type="GO" id="GO:0046856">
    <property type="term" value="P:phosphatidylinositol dephosphorylation"/>
    <property type="evidence" value="ECO:0007669"/>
    <property type="project" value="TreeGrafter"/>
</dbReference>
<keyword evidence="4" id="KW-0963">Cytoplasm</keyword>
<dbReference type="EMBL" id="CAJFCJ010000006">
    <property type="protein sequence ID" value="CAD5115634.1"/>
    <property type="molecule type" value="Genomic_DNA"/>
</dbReference>
<sequence>MDSSDKSSIKENLIVGTIKSRYGEICVDLNLQNVHIDKNRVGNLYLTNYRLIFIPKDSNNKVNSYTKIHLGTISNIQFQSQFQSKKTKEVEIEFKDVRPNMKIVGDDLNAKFDRFKSYLLHYAFPLDYAPPNIDKRVKEEYVPEIFSVSHYKHTPYKDEPCFSFDMEAEMKRILAPKAGNGSENSNWKLLNQAKSSDEYSICESYPSHLYVPSDSDAFLLKAVSYRSKNRFPVLSWIDTETQASITRCSQPLVGIKGSVSHDDVTLLETIQKLNKNSLKLYIIDARPWKNAQGNRLRNGGVENMDNYSFAELQYVDIDNIHVMRESLRKLKEACSSDNPTNFMSEVENSKWLEHIKRILRAANTVVDRINNKSSVLVHCSDGWDRTSQITSLAMLLLDSYYRTMTGFAILIEKEWKSFGHKFGQRCGYGSNKELDERSPVFLQFIDCVWQIMIQFPTCFEFTESFLLAILKHLYSGKYGTFLGNTEKDRNKKYANKTRSLWNKLLRDDVKIYFINHLYNGDLKHIIVPAPFIRRMRLFTTYYCQHRPNRQPSSNQTPFWNALFRKKLDFIKGRAESLANNTNKNRYSGPAKHT</sequence>
<dbReference type="InterPro" id="IPR030564">
    <property type="entry name" value="Myotubularin"/>
</dbReference>
<dbReference type="InterPro" id="IPR000387">
    <property type="entry name" value="Tyr_Pase_dom"/>
</dbReference>
<comment type="caution">
    <text evidence="10">The sequence shown here is derived from an EMBL/GenBank/DDBJ whole genome shotgun (WGS) entry which is preliminary data.</text>
</comment>
<dbReference type="PANTHER" id="PTHR10807">
    <property type="entry name" value="MYOTUBULARIN-RELATED"/>
    <property type="match status" value="1"/>
</dbReference>
<comment type="subcellular location">
    <subcellularLocation>
        <location evidence="2">Cytoplasm</location>
    </subcellularLocation>
    <subcellularLocation>
        <location evidence="1">Endomembrane system</location>
        <topology evidence="1">Peripheral membrane protein</topology>
    </subcellularLocation>
</comment>
<evidence type="ECO:0000256" key="5">
    <source>
        <dbReference type="ARBA" id="ARBA00023098"/>
    </source>
</evidence>
<dbReference type="SUPFAM" id="SSF52799">
    <property type="entry name" value="(Phosphotyrosine protein) phosphatases II"/>
    <property type="match status" value="1"/>
</dbReference>
<dbReference type="GO" id="GO:0004438">
    <property type="term" value="F:phosphatidylinositol-3-phosphate phosphatase activity"/>
    <property type="evidence" value="ECO:0007669"/>
    <property type="project" value="TreeGrafter"/>
</dbReference>
<feature type="binding site" evidence="7">
    <location>
        <begin position="319"/>
        <end position="320"/>
    </location>
    <ligand>
        <name>substrate</name>
    </ligand>
</feature>
<dbReference type="SMART" id="SM00404">
    <property type="entry name" value="PTPc_motif"/>
    <property type="match status" value="1"/>
</dbReference>
<evidence type="ECO:0000259" key="9">
    <source>
        <dbReference type="PROSITE" id="PS51339"/>
    </source>
</evidence>
<dbReference type="Proteomes" id="UP000549394">
    <property type="component" value="Unassembled WGS sequence"/>
</dbReference>
<dbReference type="InterPro" id="IPR011993">
    <property type="entry name" value="PH-like_dom_sf"/>
</dbReference>
<evidence type="ECO:0000256" key="1">
    <source>
        <dbReference type="ARBA" id="ARBA00004184"/>
    </source>
</evidence>
<dbReference type="SUPFAM" id="SSF50729">
    <property type="entry name" value="PH domain-like"/>
    <property type="match status" value="1"/>
</dbReference>
<dbReference type="PROSITE" id="PS00383">
    <property type="entry name" value="TYR_PHOSPHATASE_1"/>
    <property type="match status" value="1"/>
</dbReference>
<dbReference type="PROSITE" id="PS51339">
    <property type="entry name" value="PPASE_MYOTUBULARIN"/>
    <property type="match status" value="1"/>
</dbReference>
<evidence type="ECO:0000256" key="3">
    <source>
        <dbReference type="ARBA" id="ARBA00007471"/>
    </source>
</evidence>
<dbReference type="GO" id="GO:0012505">
    <property type="term" value="C:endomembrane system"/>
    <property type="evidence" value="ECO:0007669"/>
    <property type="project" value="UniProtKB-SubCell"/>
</dbReference>
<evidence type="ECO:0000256" key="7">
    <source>
        <dbReference type="PIRSR" id="PIRSR630564-2"/>
    </source>
</evidence>
<dbReference type="PROSITE" id="PS50056">
    <property type="entry name" value="TYR_PHOSPHATASE_2"/>
    <property type="match status" value="1"/>
</dbReference>
<dbReference type="InterPro" id="IPR010569">
    <property type="entry name" value="Myotubularin-like_Pase_dom"/>
</dbReference>
<evidence type="ECO:0000256" key="6">
    <source>
        <dbReference type="PIRSR" id="PIRSR630564-1"/>
    </source>
</evidence>
<dbReference type="GO" id="GO:0016020">
    <property type="term" value="C:membrane"/>
    <property type="evidence" value="ECO:0007669"/>
    <property type="project" value="TreeGrafter"/>
</dbReference>
<feature type="domain" description="Tyrosine specific protein phosphatases" evidence="8">
    <location>
        <begin position="356"/>
        <end position="395"/>
    </location>
</feature>
<organism evidence="10 11">
    <name type="scientific">Dimorphilus gyrociliatus</name>
    <dbReference type="NCBI Taxonomy" id="2664684"/>
    <lineage>
        <taxon>Eukaryota</taxon>
        <taxon>Metazoa</taxon>
        <taxon>Spiralia</taxon>
        <taxon>Lophotrochozoa</taxon>
        <taxon>Annelida</taxon>
        <taxon>Polychaeta</taxon>
        <taxon>Polychaeta incertae sedis</taxon>
        <taxon>Dinophilidae</taxon>
        <taxon>Dimorphilus</taxon>
    </lineage>
</organism>
<dbReference type="AlphaFoldDB" id="A0A7I8VHZ0"/>
<protein>
    <submittedName>
        <fullName evidence="10">DgyrCDS4591</fullName>
    </submittedName>
</protein>
<dbReference type="PANTHER" id="PTHR10807:SF128">
    <property type="entry name" value="PHOSPHATIDYLINOSITOL-3,5-BISPHOSPHATE 3-PHOSPHATASE"/>
    <property type="match status" value="1"/>
</dbReference>
<dbReference type="InterPro" id="IPR016130">
    <property type="entry name" value="Tyr_Pase_AS"/>
</dbReference>
<keyword evidence="11" id="KW-1185">Reference proteome</keyword>
<feature type="active site" description="Phosphocysteine intermediate" evidence="6">
    <location>
        <position position="379"/>
    </location>
</feature>
<dbReference type="InterPro" id="IPR003595">
    <property type="entry name" value="Tyr_Pase_cat"/>
</dbReference>
<dbReference type="OrthoDB" id="271628at2759"/>
<dbReference type="Pfam" id="PF06602">
    <property type="entry name" value="Myotub-related"/>
    <property type="match status" value="1"/>
</dbReference>
<dbReference type="InterPro" id="IPR029021">
    <property type="entry name" value="Prot-tyrosine_phosphatase-like"/>
</dbReference>
<evidence type="ECO:0000256" key="2">
    <source>
        <dbReference type="ARBA" id="ARBA00004496"/>
    </source>
</evidence>
<accession>A0A7I8VHZ0</accession>
<dbReference type="GO" id="GO:0005737">
    <property type="term" value="C:cytoplasm"/>
    <property type="evidence" value="ECO:0007669"/>
    <property type="project" value="UniProtKB-SubCell"/>
</dbReference>
<name>A0A7I8VHZ0_9ANNE</name>
<evidence type="ECO:0000256" key="4">
    <source>
        <dbReference type="ARBA" id="ARBA00022490"/>
    </source>
</evidence>
<evidence type="ECO:0000313" key="11">
    <source>
        <dbReference type="Proteomes" id="UP000549394"/>
    </source>
</evidence>
<gene>
    <name evidence="10" type="ORF">DGYR_LOCUS4354</name>
</gene>
<proteinExistence type="inferred from homology"/>
<reference evidence="10 11" key="1">
    <citation type="submission" date="2020-08" db="EMBL/GenBank/DDBJ databases">
        <authorList>
            <person name="Hejnol A."/>
        </authorList>
    </citation>
    <scope>NUCLEOTIDE SEQUENCE [LARGE SCALE GENOMIC DNA]</scope>
</reference>
<comment type="similarity">
    <text evidence="3">Belongs to the protein-tyrosine phosphatase family. Non-receptor class myotubularin subfamily.</text>
</comment>